<organism evidence="1">
    <name type="scientific">Anguilla anguilla</name>
    <name type="common">European freshwater eel</name>
    <name type="synonym">Muraena anguilla</name>
    <dbReference type="NCBI Taxonomy" id="7936"/>
    <lineage>
        <taxon>Eukaryota</taxon>
        <taxon>Metazoa</taxon>
        <taxon>Chordata</taxon>
        <taxon>Craniata</taxon>
        <taxon>Vertebrata</taxon>
        <taxon>Euteleostomi</taxon>
        <taxon>Actinopterygii</taxon>
        <taxon>Neopterygii</taxon>
        <taxon>Teleostei</taxon>
        <taxon>Anguilliformes</taxon>
        <taxon>Anguillidae</taxon>
        <taxon>Anguilla</taxon>
    </lineage>
</organism>
<protein>
    <submittedName>
        <fullName evidence="1">Uncharacterized protein</fullName>
    </submittedName>
</protein>
<dbReference type="EMBL" id="GBXM01101179">
    <property type="protein sequence ID" value="JAH07398.1"/>
    <property type="molecule type" value="Transcribed_RNA"/>
</dbReference>
<reference evidence="1" key="1">
    <citation type="submission" date="2014-11" db="EMBL/GenBank/DDBJ databases">
        <authorList>
            <person name="Amaro Gonzalez C."/>
        </authorList>
    </citation>
    <scope>NUCLEOTIDE SEQUENCE</scope>
</reference>
<accession>A0A0E9PU73</accession>
<reference evidence="1" key="2">
    <citation type="journal article" date="2015" name="Fish Shellfish Immunol.">
        <title>Early steps in the European eel (Anguilla anguilla)-Vibrio vulnificus interaction in the gills: Role of the RtxA13 toxin.</title>
        <authorList>
            <person name="Callol A."/>
            <person name="Pajuelo D."/>
            <person name="Ebbesson L."/>
            <person name="Teles M."/>
            <person name="MacKenzie S."/>
            <person name="Amaro C."/>
        </authorList>
    </citation>
    <scope>NUCLEOTIDE SEQUENCE</scope>
</reference>
<proteinExistence type="predicted"/>
<evidence type="ECO:0000313" key="1">
    <source>
        <dbReference type="EMBL" id="JAH07398.1"/>
    </source>
</evidence>
<sequence>MFIPVFPPCSFPLQLEQFNERMRQKKEQQKEAMRSRVKCQKIPPGTIFHITDQPNWLTLAGWSHS</sequence>
<dbReference type="AlphaFoldDB" id="A0A0E9PU73"/>
<name>A0A0E9PU73_ANGAN</name>